<dbReference type="AlphaFoldDB" id="A0A4R3NKA6"/>
<proteinExistence type="predicted"/>
<evidence type="ECO:0000313" key="1">
    <source>
        <dbReference type="EMBL" id="TCT29252.1"/>
    </source>
</evidence>
<accession>A0A4R3NKA6</accession>
<dbReference type="EMBL" id="SMAR01000053">
    <property type="protein sequence ID" value="TCT29252.1"/>
    <property type="molecule type" value="Genomic_DNA"/>
</dbReference>
<name>A0A4R3NKA6_9HYPH</name>
<dbReference type="Proteomes" id="UP000295097">
    <property type="component" value="Unassembled WGS sequence"/>
</dbReference>
<comment type="caution">
    <text evidence="1">The sequence shown here is derived from an EMBL/GenBank/DDBJ whole genome shotgun (WGS) entry which is preliminary data.</text>
</comment>
<gene>
    <name evidence="1" type="ORF">EDC90_105317</name>
</gene>
<keyword evidence="2" id="KW-1185">Reference proteome</keyword>
<organism evidence="1 2">
    <name type="scientific">Martelella mediterranea</name>
    <dbReference type="NCBI Taxonomy" id="293089"/>
    <lineage>
        <taxon>Bacteria</taxon>
        <taxon>Pseudomonadati</taxon>
        <taxon>Pseudomonadota</taxon>
        <taxon>Alphaproteobacteria</taxon>
        <taxon>Hyphomicrobiales</taxon>
        <taxon>Aurantimonadaceae</taxon>
        <taxon>Martelella</taxon>
    </lineage>
</organism>
<reference evidence="1 2" key="1">
    <citation type="submission" date="2019-03" db="EMBL/GenBank/DDBJ databases">
        <title>Freshwater and sediment microbial communities from various areas in North America, analyzing microbe dynamics in response to fracking.</title>
        <authorList>
            <person name="Lamendella R."/>
        </authorList>
    </citation>
    <scope>NUCLEOTIDE SEQUENCE [LARGE SCALE GENOMIC DNA]</scope>
    <source>
        <strain evidence="1 2">175.2</strain>
    </source>
</reference>
<sequence length="146" mass="15748">MRSLKDRASTIRAIGAELRNQKDAFAGLMTKMRCGGPMTVAMVLAAASSHGIQQRPEGLQSRNSTQTRIRTEGGWKIATAHVSLMGNTYRPAAPEARGLPFALCIVDSPGINQKALRALVLLESCLAYGKSHWSFCCAFSAADHPF</sequence>
<evidence type="ECO:0000313" key="2">
    <source>
        <dbReference type="Proteomes" id="UP000295097"/>
    </source>
</evidence>
<protein>
    <submittedName>
        <fullName evidence="1">Uncharacterized protein</fullName>
    </submittedName>
</protein>